<evidence type="ECO:0000313" key="1">
    <source>
        <dbReference type="EMBL" id="KAA1119986.1"/>
    </source>
</evidence>
<organism evidence="1 2">
    <name type="scientific">Puccinia graminis f. sp. tritici</name>
    <dbReference type="NCBI Taxonomy" id="56615"/>
    <lineage>
        <taxon>Eukaryota</taxon>
        <taxon>Fungi</taxon>
        <taxon>Dikarya</taxon>
        <taxon>Basidiomycota</taxon>
        <taxon>Pucciniomycotina</taxon>
        <taxon>Pucciniomycetes</taxon>
        <taxon>Pucciniales</taxon>
        <taxon>Pucciniaceae</taxon>
        <taxon>Puccinia</taxon>
    </lineage>
</organism>
<evidence type="ECO:0000313" key="2">
    <source>
        <dbReference type="Proteomes" id="UP000324748"/>
    </source>
</evidence>
<accession>A0A5B0R375</accession>
<dbReference type="AlphaFoldDB" id="A0A5B0R375"/>
<proteinExistence type="predicted"/>
<dbReference type="OrthoDB" id="10271583at2759"/>
<dbReference type="Proteomes" id="UP000324748">
    <property type="component" value="Unassembled WGS sequence"/>
</dbReference>
<protein>
    <submittedName>
        <fullName evidence="1">Uncharacterized protein</fullName>
    </submittedName>
</protein>
<reference evidence="1 2" key="1">
    <citation type="submission" date="2019-05" db="EMBL/GenBank/DDBJ databases">
        <title>Emergence of the Ug99 lineage of the wheat stem rust pathogen through somatic hybridization.</title>
        <authorList>
            <person name="Li F."/>
            <person name="Upadhyaya N.M."/>
            <person name="Sperschneider J."/>
            <person name="Matny O."/>
            <person name="Nguyen-Phuc H."/>
            <person name="Mago R."/>
            <person name="Raley C."/>
            <person name="Miller M.E."/>
            <person name="Silverstein K.A.T."/>
            <person name="Henningsen E."/>
            <person name="Hirsch C.D."/>
            <person name="Visser B."/>
            <person name="Pretorius Z.A."/>
            <person name="Steffenson B.J."/>
            <person name="Schwessinger B."/>
            <person name="Dodds P.N."/>
            <person name="Figueroa M."/>
        </authorList>
    </citation>
    <scope>NUCLEOTIDE SEQUENCE [LARGE SCALE GENOMIC DNA]</scope>
    <source>
        <strain evidence="1">21-0</strain>
    </source>
</reference>
<name>A0A5B0R375_PUCGR</name>
<dbReference type="EMBL" id="VSWC01000001">
    <property type="protein sequence ID" value="KAA1119986.1"/>
    <property type="molecule type" value="Genomic_DNA"/>
</dbReference>
<sequence length="91" mass="10292">MENSSSLCATLKIWSDHDSAASSSYQKWTTLSCHNIKPEEKLIDCLLVNFITITAQIVRRNFQCKTRILMSSGLEAAEKPRSPQVELSAYR</sequence>
<comment type="caution">
    <text evidence="1">The sequence shown here is derived from an EMBL/GenBank/DDBJ whole genome shotgun (WGS) entry which is preliminary data.</text>
</comment>
<keyword evidence="2" id="KW-1185">Reference proteome</keyword>
<gene>
    <name evidence="1" type="ORF">PGT21_036743</name>
</gene>